<dbReference type="KEGG" id="muc:MuYL_4235"/>
<keyword evidence="3" id="KW-1185">Reference proteome</keyword>
<organism evidence="2 3">
    <name type="scientific">Mucilaginibacter xinganensis</name>
    <dbReference type="NCBI Taxonomy" id="1234841"/>
    <lineage>
        <taxon>Bacteria</taxon>
        <taxon>Pseudomonadati</taxon>
        <taxon>Bacteroidota</taxon>
        <taxon>Sphingobacteriia</taxon>
        <taxon>Sphingobacteriales</taxon>
        <taxon>Sphingobacteriaceae</taxon>
        <taxon>Mucilaginibacter</taxon>
    </lineage>
</organism>
<evidence type="ECO:0000313" key="2">
    <source>
        <dbReference type="EMBL" id="ASU36120.1"/>
    </source>
</evidence>
<reference evidence="2 3" key="1">
    <citation type="submission" date="2017-08" db="EMBL/GenBank/DDBJ databases">
        <title>Complete genome sequence of Mucilaginibacter sp. strain BJC16-A31.</title>
        <authorList>
            <consortium name="Henan University of Science and Technology"/>
            <person name="You X."/>
        </authorList>
    </citation>
    <scope>NUCLEOTIDE SEQUENCE [LARGE SCALE GENOMIC DNA]</scope>
    <source>
        <strain evidence="2 3">BJC16-A31</strain>
    </source>
</reference>
<keyword evidence="1" id="KW-0812">Transmembrane</keyword>
<keyword evidence="1" id="KW-1133">Transmembrane helix</keyword>
<evidence type="ECO:0008006" key="4">
    <source>
        <dbReference type="Google" id="ProtNLM"/>
    </source>
</evidence>
<evidence type="ECO:0000313" key="3">
    <source>
        <dbReference type="Proteomes" id="UP000215002"/>
    </source>
</evidence>
<dbReference type="RefSeq" id="WP_157740988.1">
    <property type="nucleotide sequence ID" value="NZ_CP022743.1"/>
</dbReference>
<feature type="transmembrane region" description="Helical" evidence="1">
    <location>
        <begin position="6"/>
        <end position="27"/>
    </location>
</feature>
<name>A0A223P267_9SPHI</name>
<protein>
    <recommendedName>
        <fullName evidence="4">DUF4834 domain-containing protein</fullName>
    </recommendedName>
</protein>
<dbReference type="OrthoDB" id="799376at2"/>
<dbReference type="EMBL" id="CP022743">
    <property type="protein sequence ID" value="ASU36120.1"/>
    <property type="molecule type" value="Genomic_DNA"/>
</dbReference>
<keyword evidence="1" id="KW-0472">Membrane</keyword>
<accession>A0A223P267</accession>
<proteinExistence type="predicted"/>
<dbReference type="Proteomes" id="UP000215002">
    <property type="component" value="Chromosome"/>
</dbReference>
<dbReference type="AlphaFoldDB" id="A0A223P267"/>
<evidence type="ECO:0000256" key="1">
    <source>
        <dbReference type="SAM" id="Phobius"/>
    </source>
</evidence>
<sequence>MLFRLLDFLLIAIVVLYVIKMIARFILPMLFQSVISKAQQQQNHRQNYQDIPKPDAKVTVDYIPGGQKNKVPDTEGEFIDYEEIK</sequence>
<gene>
    <name evidence="2" type="ORF">MuYL_4235</name>
</gene>